<gene>
    <name evidence="6" type="ORF">AOG27_10770</name>
</gene>
<dbReference type="PANTHER" id="PTHR47506:SF8">
    <property type="entry name" value="REPRESSOR OF PUTATIVE XENOBIOTIC REDUCTASE TETR FAMILY-RELATED"/>
    <property type="match status" value="1"/>
</dbReference>
<evidence type="ECO:0000256" key="3">
    <source>
        <dbReference type="ARBA" id="ARBA00023163"/>
    </source>
</evidence>
<evidence type="ECO:0000256" key="2">
    <source>
        <dbReference type="ARBA" id="ARBA00023125"/>
    </source>
</evidence>
<evidence type="ECO:0000313" key="7">
    <source>
        <dbReference type="Proteomes" id="UP000050378"/>
    </source>
</evidence>
<dbReference type="SUPFAM" id="SSF48498">
    <property type="entry name" value="Tetracyclin repressor-like, C-terminal domain"/>
    <property type="match status" value="1"/>
</dbReference>
<dbReference type="PATRIC" id="fig|570156.3.peg.3238"/>
<keyword evidence="2" id="KW-0238">DNA-binding</keyword>
<dbReference type="InterPro" id="IPR001647">
    <property type="entry name" value="HTH_TetR"/>
</dbReference>
<feature type="domain" description="Tetracyclin repressor-like C-terminal" evidence="5">
    <location>
        <begin position="90"/>
        <end position="183"/>
    </location>
</feature>
<dbReference type="RefSeq" id="WP_054553023.1">
    <property type="nucleotide sequence ID" value="NZ_LJTC01000006.1"/>
</dbReference>
<dbReference type="Gene3D" id="1.10.10.60">
    <property type="entry name" value="Homeodomain-like"/>
    <property type="match status" value="1"/>
</dbReference>
<evidence type="ECO:0000259" key="5">
    <source>
        <dbReference type="Pfam" id="PF16925"/>
    </source>
</evidence>
<accession>A0A0P7EEP7</accession>
<dbReference type="InterPro" id="IPR009057">
    <property type="entry name" value="Homeodomain-like_sf"/>
</dbReference>
<comment type="caution">
    <text evidence="6">The sequence shown here is derived from an EMBL/GenBank/DDBJ whole genome shotgun (WGS) entry which is preliminary data.</text>
</comment>
<dbReference type="InterPro" id="IPR011075">
    <property type="entry name" value="TetR_C"/>
</dbReference>
<dbReference type="OrthoDB" id="270177at2"/>
<dbReference type="STRING" id="570156.AOG27_10770"/>
<name>A0A0P7EEP7_9GAMM</name>
<evidence type="ECO:0000256" key="1">
    <source>
        <dbReference type="ARBA" id="ARBA00023015"/>
    </source>
</evidence>
<dbReference type="GO" id="GO:0003677">
    <property type="term" value="F:DNA binding"/>
    <property type="evidence" value="ECO:0007669"/>
    <property type="project" value="UniProtKB-KW"/>
</dbReference>
<dbReference type="PANTHER" id="PTHR47506">
    <property type="entry name" value="TRANSCRIPTIONAL REGULATORY PROTEIN"/>
    <property type="match status" value="1"/>
</dbReference>
<feature type="domain" description="HTH tetR-type" evidence="4">
    <location>
        <begin position="12"/>
        <end position="57"/>
    </location>
</feature>
<protein>
    <submittedName>
        <fullName evidence="6">TetR family transcriptional regulator</fullName>
    </submittedName>
</protein>
<evidence type="ECO:0000259" key="4">
    <source>
        <dbReference type="Pfam" id="PF00440"/>
    </source>
</evidence>
<dbReference type="AlphaFoldDB" id="A0A0P7EEP7"/>
<dbReference type="Proteomes" id="UP000050378">
    <property type="component" value="Unassembled WGS sequence"/>
</dbReference>
<dbReference type="InterPro" id="IPR036271">
    <property type="entry name" value="Tet_transcr_reg_TetR-rel_C_sf"/>
</dbReference>
<dbReference type="Pfam" id="PF00440">
    <property type="entry name" value="TetR_N"/>
    <property type="match status" value="1"/>
</dbReference>
<evidence type="ECO:0000313" key="6">
    <source>
        <dbReference type="EMBL" id="KPM83565.1"/>
    </source>
</evidence>
<proteinExistence type="predicted"/>
<keyword evidence="1" id="KW-0805">Transcription regulation</keyword>
<sequence>MRTAEFDTEFVLRKAMHAFMQYGYAKTSMQKLKEVTHLHPGSIYAAYGNKKGLFLAATEQYQKDRNQQFTALFNDQQSILSTLKHYLTVIVDECIEGEVAKVCLLTKSISEVEGNDPQICTVLRSNLNAYEHALAEQLQKALDNNEFVSSKSAQQLARFLVMGIYGIRTYALTNQDPKSLQQLADDLFAALVN</sequence>
<dbReference type="SUPFAM" id="SSF46689">
    <property type="entry name" value="Homeodomain-like"/>
    <property type="match status" value="1"/>
</dbReference>
<dbReference type="Pfam" id="PF16925">
    <property type="entry name" value="TetR_C_13"/>
    <property type="match status" value="1"/>
</dbReference>
<organism evidence="6 7">
    <name type="scientific">Pseudoalteromonas lipolytica</name>
    <dbReference type="NCBI Taxonomy" id="570156"/>
    <lineage>
        <taxon>Bacteria</taxon>
        <taxon>Pseudomonadati</taxon>
        <taxon>Pseudomonadota</taxon>
        <taxon>Gammaproteobacteria</taxon>
        <taxon>Alteromonadales</taxon>
        <taxon>Pseudoalteromonadaceae</taxon>
        <taxon>Pseudoalteromonas</taxon>
    </lineage>
</organism>
<keyword evidence="3" id="KW-0804">Transcription</keyword>
<dbReference type="EMBL" id="LJTC01000006">
    <property type="protein sequence ID" value="KPM83565.1"/>
    <property type="molecule type" value="Genomic_DNA"/>
</dbReference>
<reference evidence="6 7" key="1">
    <citation type="submission" date="2015-09" db="EMBL/GenBank/DDBJ databases">
        <title>Draft Genome Sequence of Pseudoalteromonas lipolytica UCD-48B.</title>
        <authorList>
            <person name="Krusor M."/>
            <person name="Coil D.A."/>
            <person name="Lang J.M."/>
            <person name="Eisen J.A."/>
            <person name="Alexiev A."/>
        </authorList>
    </citation>
    <scope>NUCLEOTIDE SEQUENCE [LARGE SCALE GENOMIC DNA]</scope>
    <source>
        <strain evidence="6 7">UCD-48B</strain>
    </source>
</reference>
<dbReference type="Gene3D" id="1.10.357.10">
    <property type="entry name" value="Tetracycline Repressor, domain 2"/>
    <property type="match status" value="1"/>
</dbReference>